<dbReference type="CDD" id="cd07067">
    <property type="entry name" value="HP_PGM_like"/>
    <property type="match status" value="1"/>
</dbReference>
<protein>
    <submittedName>
        <fullName evidence="2">Histidine phosphatase family protein</fullName>
    </submittedName>
</protein>
<dbReference type="RefSeq" id="WP_377355636.1">
    <property type="nucleotide sequence ID" value="NZ_JBHTCM010000004.1"/>
</dbReference>
<dbReference type="SMART" id="SM00855">
    <property type="entry name" value="PGAM"/>
    <property type="match status" value="1"/>
</dbReference>
<dbReference type="Pfam" id="PF00300">
    <property type="entry name" value="His_Phos_1"/>
    <property type="match status" value="1"/>
</dbReference>
<dbReference type="SUPFAM" id="SSF53254">
    <property type="entry name" value="Phosphoglycerate mutase-like"/>
    <property type="match status" value="1"/>
</dbReference>
<sequence>MTRFLLVRHAPHALQGRTLVGRSDVPLSDEGTRLAASLADRLAGEPLAAVQSSPRARTRATAAAIAGRHGLAVETAAELDEIDFGAWTGQAFDALEPDPGWRSWNAWRTGSRPPGGETSGGETSGGETMAEVQVRLLRHLETARMRWPDGTVALVSHGDPIRAVLAFWLGIPLDLAHRLEVDPASVSRVELSPWGPRVLSVNETPRPGVDG</sequence>
<dbReference type="PANTHER" id="PTHR48100:SF62">
    <property type="entry name" value="GLUCOSYL-3-PHOSPHOGLYCERATE PHOSPHATASE"/>
    <property type="match status" value="1"/>
</dbReference>
<evidence type="ECO:0000256" key="1">
    <source>
        <dbReference type="SAM" id="MobiDB-lite"/>
    </source>
</evidence>
<accession>A0ABW2KQV4</accession>
<evidence type="ECO:0000313" key="2">
    <source>
        <dbReference type="EMBL" id="MFC7331700.1"/>
    </source>
</evidence>
<dbReference type="EMBL" id="JBHTCM010000004">
    <property type="protein sequence ID" value="MFC7331700.1"/>
    <property type="molecule type" value="Genomic_DNA"/>
</dbReference>
<dbReference type="PANTHER" id="PTHR48100">
    <property type="entry name" value="BROAD-SPECIFICITY PHOSPHATASE YOR283W-RELATED"/>
    <property type="match status" value="1"/>
</dbReference>
<organism evidence="2 3">
    <name type="scientific">Rhodocista pekingensis</name>
    <dbReference type="NCBI Taxonomy" id="201185"/>
    <lineage>
        <taxon>Bacteria</taxon>
        <taxon>Pseudomonadati</taxon>
        <taxon>Pseudomonadota</taxon>
        <taxon>Alphaproteobacteria</taxon>
        <taxon>Rhodospirillales</taxon>
        <taxon>Azospirillaceae</taxon>
        <taxon>Rhodocista</taxon>
    </lineage>
</organism>
<dbReference type="Proteomes" id="UP001596456">
    <property type="component" value="Unassembled WGS sequence"/>
</dbReference>
<evidence type="ECO:0000313" key="3">
    <source>
        <dbReference type="Proteomes" id="UP001596456"/>
    </source>
</evidence>
<feature type="region of interest" description="Disordered" evidence="1">
    <location>
        <begin position="108"/>
        <end position="127"/>
    </location>
</feature>
<dbReference type="InterPro" id="IPR029033">
    <property type="entry name" value="His_PPase_superfam"/>
</dbReference>
<dbReference type="InterPro" id="IPR013078">
    <property type="entry name" value="His_Pase_superF_clade-1"/>
</dbReference>
<proteinExistence type="predicted"/>
<keyword evidence="3" id="KW-1185">Reference proteome</keyword>
<dbReference type="Gene3D" id="3.40.50.1240">
    <property type="entry name" value="Phosphoglycerate mutase-like"/>
    <property type="match status" value="1"/>
</dbReference>
<gene>
    <name evidence="2" type="ORF">ACFQPS_00865</name>
</gene>
<name>A0ABW2KQV4_9PROT</name>
<comment type="caution">
    <text evidence="2">The sequence shown here is derived from an EMBL/GenBank/DDBJ whole genome shotgun (WGS) entry which is preliminary data.</text>
</comment>
<dbReference type="InterPro" id="IPR050275">
    <property type="entry name" value="PGM_Phosphatase"/>
</dbReference>
<reference evidence="3" key="1">
    <citation type="journal article" date="2019" name="Int. J. Syst. Evol. Microbiol.">
        <title>The Global Catalogue of Microorganisms (GCM) 10K type strain sequencing project: providing services to taxonomists for standard genome sequencing and annotation.</title>
        <authorList>
            <consortium name="The Broad Institute Genomics Platform"/>
            <consortium name="The Broad Institute Genome Sequencing Center for Infectious Disease"/>
            <person name="Wu L."/>
            <person name="Ma J."/>
        </authorList>
    </citation>
    <scope>NUCLEOTIDE SEQUENCE [LARGE SCALE GENOMIC DNA]</scope>
    <source>
        <strain evidence="3">CGMCC 1.16275</strain>
    </source>
</reference>